<dbReference type="Gene3D" id="3.40.50.720">
    <property type="entry name" value="NAD(P)-binding Rossmann-like Domain"/>
    <property type="match status" value="1"/>
</dbReference>
<organism evidence="4 5">
    <name type="scientific">Pseudonocardia benzenivorans</name>
    <dbReference type="NCBI Taxonomy" id="228005"/>
    <lineage>
        <taxon>Bacteria</taxon>
        <taxon>Bacillati</taxon>
        <taxon>Actinomycetota</taxon>
        <taxon>Actinomycetes</taxon>
        <taxon>Pseudonocardiales</taxon>
        <taxon>Pseudonocardiaceae</taxon>
        <taxon>Pseudonocardia</taxon>
    </lineage>
</organism>
<evidence type="ECO:0000256" key="3">
    <source>
        <dbReference type="RuleBase" id="RU000363"/>
    </source>
</evidence>
<evidence type="ECO:0000313" key="4">
    <source>
        <dbReference type="EMBL" id="MFD1233168.1"/>
    </source>
</evidence>
<keyword evidence="5" id="KW-1185">Reference proteome</keyword>
<dbReference type="PRINTS" id="PR00080">
    <property type="entry name" value="SDRFAMILY"/>
</dbReference>
<proteinExistence type="inferred from homology"/>
<comment type="caution">
    <text evidence="4">The sequence shown here is derived from an EMBL/GenBank/DDBJ whole genome shotgun (WGS) entry which is preliminary data.</text>
</comment>
<comment type="similarity">
    <text evidence="1 3">Belongs to the short-chain dehydrogenases/reductases (SDR) family.</text>
</comment>
<keyword evidence="2" id="KW-0560">Oxidoreductase</keyword>
<name>A0ABW3VG42_9PSEU</name>
<dbReference type="RefSeq" id="WP_013678284.1">
    <property type="nucleotide sequence ID" value="NZ_BAABKS010000060.1"/>
</dbReference>
<evidence type="ECO:0000313" key="5">
    <source>
        <dbReference type="Proteomes" id="UP001597182"/>
    </source>
</evidence>
<dbReference type="PANTHER" id="PTHR44196:SF1">
    <property type="entry name" value="DEHYDROGENASE_REDUCTASE SDR FAMILY MEMBER 7B"/>
    <property type="match status" value="1"/>
</dbReference>
<reference evidence="5" key="1">
    <citation type="journal article" date="2019" name="Int. J. Syst. Evol. Microbiol.">
        <title>The Global Catalogue of Microorganisms (GCM) 10K type strain sequencing project: providing services to taxonomists for standard genome sequencing and annotation.</title>
        <authorList>
            <consortium name="The Broad Institute Genomics Platform"/>
            <consortium name="The Broad Institute Genome Sequencing Center for Infectious Disease"/>
            <person name="Wu L."/>
            <person name="Ma J."/>
        </authorList>
    </citation>
    <scope>NUCLEOTIDE SEQUENCE [LARGE SCALE GENOMIC DNA]</scope>
    <source>
        <strain evidence="5">CCUG 49018</strain>
    </source>
</reference>
<sequence>MEIRNAVALVTGANRGLGRHLAADLLERGAKVYAAARNPGAVDLPGAVPLALDITDPDAVAAAVAAAGDVTLLVNNAGSSTGAGLLDGDLADIRLEMETHYFGTLGMVRAFAPVIEANGGGGILDVLSVLSWVHPVPSAAYTAAKAAAWALTDAVRLELAPKGIVTTALHVGYMDTDMAAHVDGPKSDPVIVAKQALDAVAAGEYEVLADELSNRVRAGLAGGVAALYPQLAG</sequence>
<dbReference type="InterPro" id="IPR036291">
    <property type="entry name" value="NAD(P)-bd_dom_sf"/>
</dbReference>
<accession>A0ABW3VG42</accession>
<dbReference type="PRINTS" id="PR00081">
    <property type="entry name" value="GDHRDH"/>
</dbReference>
<dbReference type="PANTHER" id="PTHR44196">
    <property type="entry name" value="DEHYDROGENASE/REDUCTASE SDR FAMILY MEMBER 7B"/>
    <property type="match status" value="1"/>
</dbReference>
<evidence type="ECO:0000256" key="1">
    <source>
        <dbReference type="ARBA" id="ARBA00006484"/>
    </source>
</evidence>
<dbReference type="SUPFAM" id="SSF51735">
    <property type="entry name" value="NAD(P)-binding Rossmann-fold domains"/>
    <property type="match status" value="1"/>
</dbReference>
<dbReference type="Pfam" id="PF00106">
    <property type="entry name" value="adh_short"/>
    <property type="match status" value="1"/>
</dbReference>
<dbReference type="NCBIfam" id="NF006119">
    <property type="entry name" value="PRK08264.1-5"/>
    <property type="match status" value="1"/>
</dbReference>
<gene>
    <name evidence="4" type="ORF">ACFQ34_07730</name>
</gene>
<dbReference type="EMBL" id="JBHTMB010000052">
    <property type="protein sequence ID" value="MFD1233168.1"/>
    <property type="molecule type" value="Genomic_DNA"/>
</dbReference>
<dbReference type="InterPro" id="IPR020904">
    <property type="entry name" value="Sc_DH/Rdtase_CS"/>
</dbReference>
<dbReference type="PROSITE" id="PS00061">
    <property type="entry name" value="ADH_SHORT"/>
    <property type="match status" value="1"/>
</dbReference>
<dbReference type="Proteomes" id="UP001597182">
    <property type="component" value="Unassembled WGS sequence"/>
</dbReference>
<dbReference type="InterPro" id="IPR002347">
    <property type="entry name" value="SDR_fam"/>
</dbReference>
<evidence type="ECO:0000256" key="2">
    <source>
        <dbReference type="ARBA" id="ARBA00023002"/>
    </source>
</evidence>
<protein>
    <submittedName>
        <fullName evidence="4">SDR family oxidoreductase</fullName>
    </submittedName>
</protein>